<dbReference type="Pfam" id="PF04347">
    <property type="entry name" value="FliO"/>
    <property type="match status" value="1"/>
</dbReference>
<reference evidence="8" key="1">
    <citation type="journal article" date="2020" name="mSystems">
        <title>Genome- and Community-Level Interaction Insights into Carbon Utilization and Element Cycling Functions of Hydrothermarchaeota in Hydrothermal Sediment.</title>
        <authorList>
            <person name="Zhou Z."/>
            <person name="Liu Y."/>
            <person name="Xu W."/>
            <person name="Pan J."/>
            <person name="Luo Z.H."/>
            <person name="Li M."/>
        </authorList>
    </citation>
    <scope>NUCLEOTIDE SEQUENCE [LARGE SCALE GENOMIC DNA]</scope>
    <source>
        <strain evidence="8">HyVt-92</strain>
    </source>
</reference>
<comment type="subcellular location">
    <subcellularLocation>
        <location evidence="1">Cell membrane</location>
    </subcellularLocation>
</comment>
<dbReference type="GO" id="GO:0044781">
    <property type="term" value="P:bacterial-type flagellum organization"/>
    <property type="evidence" value="ECO:0007669"/>
    <property type="project" value="InterPro"/>
</dbReference>
<keyword evidence="5 7" id="KW-0472">Membrane</keyword>
<feature type="transmembrane region" description="Helical" evidence="7">
    <location>
        <begin position="6"/>
        <end position="29"/>
    </location>
</feature>
<accession>A0A7V5HYA9</accession>
<evidence type="ECO:0000256" key="2">
    <source>
        <dbReference type="ARBA" id="ARBA00022475"/>
    </source>
</evidence>
<evidence type="ECO:0000256" key="7">
    <source>
        <dbReference type="SAM" id="Phobius"/>
    </source>
</evidence>
<dbReference type="Proteomes" id="UP000886070">
    <property type="component" value="Unassembled WGS sequence"/>
</dbReference>
<dbReference type="GO" id="GO:0003723">
    <property type="term" value="F:RNA binding"/>
    <property type="evidence" value="ECO:0007669"/>
    <property type="project" value="UniProtKB-KW"/>
</dbReference>
<evidence type="ECO:0000256" key="4">
    <source>
        <dbReference type="ARBA" id="ARBA00022989"/>
    </source>
</evidence>
<evidence type="ECO:0000256" key="1">
    <source>
        <dbReference type="ARBA" id="ARBA00004236"/>
    </source>
</evidence>
<evidence type="ECO:0000313" key="8">
    <source>
        <dbReference type="EMBL" id="HHF98128.1"/>
    </source>
</evidence>
<evidence type="ECO:0000256" key="6">
    <source>
        <dbReference type="PROSITE-ProRule" id="PRU00182"/>
    </source>
</evidence>
<protein>
    <recommendedName>
        <fullName evidence="9">Flagellar protein</fullName>
    </recommendedName>
</protein>
<dbReference type="InterPro" id="IPR022781">
    <property type="entry name" value="Flagellar_biosynth_FliO"/>
</dbReference>
<dbReference type="AlphaFoldDB" id="A0A7V5HYA9"/>
<keyword evidence="2" id="KW-1003">Cell membrane</keyword>
<keyword evidence="3 7" id="KW-0812">Transmembrane</keyword>
<organism evidence="8">
    <name type="scientific">Aerophobetes bacterium</name>
    <dbReference type="NCBI Taxonomy" id="2030807"/>
    <lineage>
        <taxon>Bacteria</taxon>
        <taxon>Candidatus Aerophobota</taxon>
    </lineage>
</organism>
<dbReference type="EMBL" id="DRTT01000039">
    <property type="protein sequence ID" value="HHF98128.1"/>
    <property type="molecule type" value="Genomic_DNA"/>
</dbReference>
<evidence type="ECO:0000256" key="3">
    <source>
        <dbReference type="ARBA" id="ARBA00022692"/>
    </source>
</evidence>
<keyword evidence="6" id="KW-0694">RNA-binding</keyword>
<keyword evidence="4 7" id="KW-1133">Transmembrane helix</keyword>
<name>A0A7V5HYA9_UNCAE</name>
<evidence type="ECO:0008006" key="9">
    <source>
        <dbReference type="Google" id="ProtNLM"/>
    </source>
</evidence>
<proteinExistence type="predicted"/>
<sequence length="137" mass="15286">MSFESSFLLSSLKAFFSLIAVIGLLYFFMRFLSKFSSVKGKVITKKGDIVQIVDKISLSPKKFIYFLRVGEKIFAIGVNGGINLLFVIEDSEVVKAFQSESGNSKFGGFSKVLRDIFSSQKPNLTLFSVTKEAEKRS</sequence>
<evidence type="ECO:0000256" key="5">
    <source>
        <dbReference type="ARBA" id="ARBA00023136"/>
    </source>
</evidence>
<gene>
    <name evidence="8" type="ORF">ENL39_01390</name>
</gene>
<dbReference type="GO" id="GO:0016020">
    <property type="term" value="C:membrane"/>
    <property type="evidence" value="ECO:0007669"/>
    <property type="project" value="InterPro"/>
</dbReference>
<dbReference type="PROSITE" id="PS50889">
    <property type="entry name" value="S4"/>
    <property type="match status" value="1"/>
</dbReference>
<comment type="caution">
    <text evidence="8">The sequence shown here is derived from an EMBL/GenBank/DDBJ whole genome shotgun (WGS) entry which is preliminary data.</text>
</comment>